<name>A0A2M4C9H9_9DIPT</name>
<accession>A0A2M4C9H9</accession>
<feature type="signal peptide" evidence="1">
    <location>
        <begin position="1"/>
        <end position="18"/>
    </location>
</feature>
<organism evidence="2">
    <name type="scientific">Anopheles marajoara</name>
    <dbReference type="NCBI Taxonomy" id="58244"/>
    <lineage>
        <taxon>Eukaryota</taxon>
        <taxon>Metazoa</taxon>
        <taxon>Ecdysozoa</taxon>
        <taxon>Arthropoda</taxon>
        <taxon>Hexapoda</taxon>
        <taxon>Insecta</taxon>
        <taxon>Pterygota</taxon>
        <taxon>Neoptera</taxon>
        <taxon>Endopterygota</taxon>
        <taxon>Diptera</taxon>
        <taxon>Nematocera</taxon>
        <taxon>Culicoidea</taxon>
        <taxon>Culicidae</taxon>
        <taxon>Anophelinae</taxon>
        <taxon>Anopheles</taxon>
    </lineage>
</organism>
<reference evidence="2" key="1">
    <citation type="submission" date="2018-01" db="EMBL/GenBank/DDBJ databases">
        <title>An insight into the sialome of Amazonian anophelines.</title>
        <authorList>
            <person name="Ribeiro J.M."/>
            <person name="Scarpassa V."/>
            <person name="Calvo E."/>
        </authorList>
    </citation>
    <scope>NUCLEOTIDE SEQUENCE</scope>
    <source>
        <tissue evidence="2">Salivary glands</tissue>
    </source>
</reference>
<dbReference type="AlphaFoldDB" id="A0A2M4C9H9"/>
<protein>
    <submittedName>
        <fullName evidence="2">Putative secreted protein</fullName>
    </submittedName>
</protein>
<keyword evidence="1" id="KW-0732">Signal</keyword>
<evidence type="ECO:0000313" key="2">
    <source>
        <dbReference type="EMBL" id="MBW61628.1"/>
    </source>
</evidence>
<sequence>MAMMAMTLMLVLPPPLKSTADDDSEGSSWFVFRVHFHSVCSSVRAACALRCAKCIWEISWVKVFVKNQSDQNPFDPVALPDTPLFFEIPKSVSVGWYGRGST</sequence>
<feature type="chain" id="PRO_5014708043" evidence="1">
    <location>
        <begin position="19"/>
        <end position="102"/>
    </location>
</feature>
<evidence type="ECO:0000256" key="1">
    <source>
        <dbReference type="SAM" id="SignalP"/>
    </source>
</evidence>
<proteinExistence type="predicted"/>
<dbReference type="EMBL" id="GGFJ01012487">
    <property type="protein sequence ID" value="MBW61628.1"/>
    <property type="molecule type" value="Transcribed_RNA"/>
</dbReference>